<keyword evidence="3" id="KW-1185">Reference proteome</keyword>
<dbReference type="Proteomes" id="UP001152795">
    <property type="component" value="Unassembled WGS sequence"/>
</dbReference>
<protein>
    <submittedName>
        <fullName evidence="2">Uncharacterized protein</fullName>
    </submittedName>
</protein>
<comment type="caution">
    <text evidence="2">The sequence shown here is derived from an EMBL/GenBank/DDBJ whole genome shotgun (WGS) entry which is preliminary data.</text>
</comment>
<feature type="compositionally biased region" description="Low complexity" evidence="1">
    <location>
        <begin position="141"/>
        <end position="159"/>
    </location>
</feature>
<gene>
    <name evidence="2" type="ORF">PACLA_8A062552</name>
</gene>
<name>A0A6S7HLR2_PARCT</name>
<evidence type="ECO:0000256" key="1">
    <source>
        <dbReference type="SAM" id="MobiDB-lite"/>
    </source>
</evidence>
<dbReference type="AlphaFoldDB" id="A0A6S7HLR2"/>
<sequence length="248" mass="28368">MYGDYIDQPHSFVHKGLIMVYLDQSGRSKQLVLHRFDLSAEHRQEQLKGGDGRIKAGRVPAYEYAEEFYFRKMMKTGQRNNIPSELISILERTQPNAMVEKMLNFAEIYPHTSPVDMANTFLQFDMYNNANMFQSSGGSGWSDSGSSDSGSSSSGSSSSRDNNLTEMLHIRKNLLINGSFPTYEGTLQNVSLLDLWKVVQESMRDFPKEYSFILANCIEFANAILRRLKDNLDMKENKHDPVLLDMYM</sequence>
<proteinExistence type="predicted"/>
<organism evidence="2 3">
    <name type="scientific">Paramuricea clavata</name>
    <name type="common">Red gorgonian</name>
    <name type="synonym">Violescent sea-whip</name>
    <dbReference type="NCBI Taxonomy" id="317549"/>
    <lineage>
        <taxon>Eukaryota</taxon>
        <taxon>Metazoa</taxon>
        <taxon>Cnidaria</taxon>
        <taxon>Anthozoa</taxon>
        <taxon>Octocorallia</taxon>
        <taxon>Malacalcyonacea</taxon>
        <taxon>Plexauridae</taxon>
        <taxon>Paramuricea</taxon>
    </lineage>
</organism>
<dbReference type="EMBL" id="CACRXK020005302">
    <property type="protein sequence ID" value="CAB4005746.1"/>
    <property type="molecule type" value="Genomic_DNA"/>
</dbReference>
<evidence type="ECO:0000313" key="3">
    <source>
        <dbReference type="Proteomes" id="UP001152795"/>
    </source>
</evidence>
<reference evidence="2" key="1">
    <citation type="submission" date="2020-04" db="EMBL/GenBank/DDBJ databases">
        <authorList>
            <person name="Alioto T."/>
            <person name="Alioto T."/>
            <person name="Gomez Garrido J."/>
        </authorList>
    </citation>
    <scope>NUCLEOTIDE SEQUENCE</scope>
    <source>
        <strain evidence="2">A484AB</strain>
    </source>
</reference>
<feature type="region of interest" description="Disordered" evidence="1">
    <location>
        <begin position="138"/>
        <end position="162"/>
    </location>
</feature>
<evidence type="ECO:0000313" key="2">
    <source>
        <dbReference type="EMBL" id="CAB4005746.1"/>
    </source>
</evidence>
<accession>A0A6S7HLR2</accession>